<proteinExistence type="predicted"/>
<dbReference type="Gene3D" id="1.10.260.40">
    <property type="entry name" value="lambda repressor-like DNA-binding domains"/>
    <property type="match status" value="1"/>
</dbReference>
<evidence type="ECO:0000256" key="1">
    <source>
        <dbReference type="ARBA" id="ARBA00023125"/>
    </source>
</evidence>
<feature type="compositionally biased region" description="Basic and acidic residues" evidence="2">
    <location>
        <begin position="18"/>
        <end position="31"/>
    </location>
</feature>
<feature type="domain" description="HTH cro/C1-type" evidence="3">
    <location>
        <begin position="15"/>
        <end position="69"/>
    </location>
</feature>
<comment type="caution">
    <text evidence="4">The sequence shown here is derived from an EMBL/GenBank/DDBJ whole genome shotgun (WGS) entry which is preliminary data.</text>
</comment>
<feature type="region of interest" description="Disordered" evidence="2">
    <location>
        <begin position="18"/>
        <end position="49"/>
    </location>
</feature>
<protein>
    <submittedName>
        <fullName evidence="4">Helix-turn-helix transcriptional regulator</fullName>
    </submittedName>
</protein>
<dbReference type="InterPro" id="IPR010982">
    <property type="entry name" value="Lambda_DNA-bd_dom_sf"/>
</dbReference>
<reference evidence="4 5" key="1">
    <citation type="submission" date="2023-03" db="EMBL/GenBank/DDBJ databases">
        <title>NovoSphingobium album sp. nov. isolated from polycyclic aromatic hydrocarbons- and heavy-metal polluted soil.</title>
        <authorList>
            <person name="Liu Z."/>
            <person name="Wang K."/>
        </authorList>
    </citation>
    <scope>NUCLEOTIDE SEQUENCE [LARGE SCALE GENOMIC DNA]</scope>
    <source>
        <strain evidence="4 5">H3SJ31-1</strain>
    </source>
</reference>
<dbReference type="InterPro" id="IPR001387">
    <property type="entry name" value="Cro/C1-type_HTH"/>
</dbReference>
<dbReference type="PANTHER" id="PTHR46797:SF1">
    <property type="entry name" value="METHYLPHOSPHONATE SYNTHASE"/>
    <property type="match status" value="1"/>
</dbReference>
<dbReference type="InterPro" id="IPR050807">
    <property type="entry name" value="TransReg_Diox_bact_type"/>
</dbReference>
<dbReference type="PROSITE" id="PS50943">
    <property type="entry name" value="HTH_CROC1"/>
    <property type="match status" value="1"/>
</dbReference>
<evidence type="ECO:0000259" key="3">
    <source>
        <dbReference type="PROSITE" id="PS50943"/>
    </source>
</evidence>
<name>A0ABT5WQ58_9SPHN</name>
<dbReference type="Proteomes" id="UP001216253">
    <property type="component" value="Unassembled WGS sequence"/>
</dbReference>
<dbReference type="CDD" id="cd00093">
    <property type="entry name" value="HTH_XRE"/>
    <property type="match status" value="1"/>
</dbReference>
<dbReference type="Pfam" id="PF01381">
    <property type="entry name" value="HTH_3"/>
    <property type="match status" value="1"/>
</dbReference>
<organism evidence="4 5">
    <name type="scientific">Novosphingobium album</name>
    <name type="common">ex Liu et al. 2023</name>
    <dbReference type="NCBI Taxonomy" id="3031130"/>
    <lineage>
        <taxon>Bacteria</taxon>
        <taxon>Pseudomonadati</taxon>
        <taxon>Pseudomonadota</taxon>
        <taxon>Alphaproteobacteria</taxon>
        <taxon>Sphingomonadales</taxon>
        <taxon>Sphingomonadaceae</taxon>
        <taxon>Novosphingobium</taxon>
    </lineage>
</organism>
<dbReference type="SMART" id="SM00530">
    <property type="entry name" value="HTH_XRE"/>
    <property type="match status" value="1"/>
</dbReference>
<accession>A0ABT5WQ58</accession>
<dbReference type="PANTHER" id="PTHR46797">
    <property type="entry name" value="HTH-TYPE TRANSCRIPTIONAL REGULATOR"/>
    <property type="match status" value="1"/>
</dbReference>
<evidence type="ECO:0000313" key="5">
    <source>
        <dbReference type="Proteomes" id="UP001216253"/>
    </source>
</evidence>
<dbReference type="EMBL" id="JARESE010000029">
    <property type="protein sequence ID" value="MDE8652180.1"/>
    <property type="molecule type" value="Genomic_DNA"/>
</dbReference>
<dbReference type="SUPFAM" id="SSF47413">
    <property type="entry name" value="lambda repressor-like DNA-binding domains"/>
    <property type="match status" value="1"/>
</dbReference>
<evidence type="ECO:0000313" key="4">
    <source>
        <dbReference type="EMBL" id="MDE8652180.1"/>
    </source>
</evidence>
<keyword evidence="1" id="KW-0238">DNA-binding</keyword>
<dbReference type="RefSeq" id="WP_275228265.1">
    <property type="nucleotide sequence ID" value="NZ_JARESE010000029.1"/>
</dbReference>
<sequence length="118" mass="12886">MSEEADATEIFRQRLATARDKRELSQQDLAKKSGLPASSISHFEGGGRKPSFDNLRRLANALNVTTDFLLGRTDEIGTATAAQTLHRHLDKLNADDLDIAEKFIEVLAARKGGPKPDG</sequence>
<gene>
    <name evidence="4" type="ORF">PYV00_10680</name>
</gene>
<evidence type="ECO:0000256" key="2">
    <source>
        <dbReference type="SAM" id="MobiDB-lite"/>
    </source>
</evidence>
<keyword evidence="5" id="KW-1185">Reference proteome</keyword>